<protein>
    <submittedName>
        <fullName evidence="1">Uncharacterized protein</fullName>
    </submittedName>
</protein>
<evidence type="ECO:0000313" key="1">
    <source>
        <dbReference type="EMBL" id="MEQ2564110.1"/>
    </source>
</evidence>
<dbReference type="Proteomes" id="UP001437460">
    <property type="component" value="Unassembled WGS sequence"/>
</dbReference>
<dbReference type="EMBL" id="JBBMFJ010000031">
    <property type="protein sequence ID" value="MEQ2564110.1"/>
    <property type="molecule type" value="Genomic_DNA"/>
</dbReference>
<name>A0ABV1HP69_9FIRM</name>
<comment type="caution">
    <text evidence="1">The sequence shown here is derived from an EMBL/GenBank/DDBJ whole genome shotgun (WGS) entry which is preliminary data.</text>
</comment>
<accession>A0ABV1HP69</accession>
<dbReference type="SUPFAM" id="SSF52309">
    <property type="entry name" value="N-(deoxy)ribosyltransferase-like"/>
    <property type="match status" value="1"/>
</dbReference>
<sequence>MENYGTCPVCGAKAYIQQSMDPVKFFYSCPICGRYEYYVRLTELEKFNLNHLSSYLLYNGFKESMNEYRYFTTMSKERCDEYNIKFRHGDVTYGHPVRLENENVENWYPKTFSEKVDNILLYLNSRIMHMGEYVKLSKEEMISCFFVDRYDYKDGNCAKRTDTEIQAQQNYILNFLVSRNYILSPQSWAGGENERPVTLSPEGYDRIDSIQKNMVDGKKVLVAMKFGEDTQKLREMIRQGITLAGYVAIFIDEVEHNDFITPELLKYIKDSKFIVADLSHQNNGAYSEEGYAMGLGKPVIQLCKKDVKLHFDIAQKNTIIWKTEEEIPERLKNRIIATID</sequence>
<organism evidence="1 2">
    <name type="scientific">Ventrimonas faecis</name>
    <dbReference type="NCBI Taxonomy" id="3133170"/>
    <lineage>
        <taxon>Bacteria</taxon>
        <taxon>Bacillati</taxon>
        <taxon>Bacillota</taxon>
        <taxon>Clostridia</taxon>
        <taxon>Lachnospirales</taxon>
        <taxon>Lachnospiraceae</taxon>
        <taxon>Ventrimonas</taxon>
    </lineage>
</organism>
<proteinExistence type="predicted"/>
<reference evidence="1 2" key="1">
    <citation type="submission" date="2024-03" db="EMBL/GenBank/DDBJ databases">
        <title>Human intestinal bacterial collection.</title>
        <authorList>
            <person name="Pauvert C."/>
            <person name="Hitch T.C.A."/>
            <person name="Clavel T."/>
        </authorList>
    </citation>
    <scope>NUCLEOTIDE SEQUENCE [LARGE SCALE GENOMIC DNA]</scope>
    <source>
        <strain evidence="1 2">CLA-AP-H27</strain>
    </source>
</reference>
<dbReference type="RefSeq" id="WP_349230159.1">
    <property type="nucleotide sequence ID" value="NZ_JBBMFJ010000031.1"/>
</dbReference>
<dbReference type="Gene3D" id="3.40.50.450">
    <property type="match status" value="1"/>
</dbReference>
<keyword evidence="2" id="KW-1185">Reference proteome</keyword>
<gene>
    <name evidence="1" type="ORF">WMO41_13225</name>
</gene>
<evidence type="ECO:0000313" key="2">
    <source>
        <dbReference type="Proteomes" id="UP001437460"/>
    </source>
</evidence>